<feature type="short sequence motif" description="'HIGH' region" evidence="9">
    <location>
        <begin position="42"/>
        <end position="52"/>
    </location>
</feature>
<evidence type="ECO:0000256" key="3">
    <source>
        <dbReference type="ARBA" id="ARBA00022598"/>
    </source>
</evidence>
<dbReference type="PANTHER" id="PTHR43740">
    <property type="entry name" value="LEUCYL-TRNA SYNTHETASE"/>
    <property type="match status" value="1"/>
</dbReference>
<feature type="short sequence motif" description="'KMSKS' region" evidence="9">
    <location>
        <begin position="576"/>
        <end position="580"/>
    </location>
</feature>
<sequence>MDINYLPKKIEKITQEYWKEKKVFNVFKDSNKKKFYCLSMFPYPSGDLHIGHVRNYTIGDIIARYQRSLGKNVLHPIGWDAFGLPAENAAIKHKINPQKWTEKNIKRMKKQLLKLGNSYDWNREINTCNPNYYQWEQWFFIKLYEKGLIYRKKTLVNWDPIDKTVLANEQVINGKGWRSGATIEQKEISQWFIKITSYAKELLKNLNTLDKWPNKVKQMQYNWIGKSKGYEINFQINHNTKLLKIYTTRLDLIMGVTYIAIAPDHSLAKEIAKQDINISNFIKNCYKTAITEENIVTSKKHGIKTNIIAIHPITKTKIPIWIVNFILMQYNLKAIMVAPAHDQCNWEFAKQNNIPIKEVIIPFNKLKHDYNQSAFTQEGYLINSGQFNNLSSKKANKEIIRFLIKHGYGNTSINLRIRDWSISRQRYWGTPIPMIHCNQCGIIPVQEKHLPIILPKIHSFKHKKLSLSNFPNFYKIKCHKCKKNATRDTDTLDTFFQSSWYYVRFTCPTQHNTMTNNETNYWMPVDQYVGGIEHAVMHLLYARFFYKLMRDEKLVQYNEPFKKLLTQGMVIKDGQKMSKSLGNIINVNYLIDKYGADATRLFIIFLAPPEQNLEWSSNNSIKGIHKFLTKLWNFSYKNRKLYLKLNNSTVNDNFLNLEKSEYKLKKFYSSIYKILEKINFSYKNHKFNTIVSNAMKLFKKIIKFTIETKKDEYLIYISTSILLRILAPIAPHICHVLWINLGFKDIIIDAKWPKIDKNIINFNEKKICIQINGKFKSFLKISKNISKQKLLSLTKQHMKKYLEEKKITNIIYIVDKKIINLIVK</sequence>
<dbReference type="EC" id="6.1.1.4" evidence="9"/>
<keyword evidence="5 9" id="KW-0067">ATP-binding</keyword>
<dbReference type="InterPro" id="IPR014729">
    <property type="entry name" value="Rossmann-like_a/b/a_fold"/>
</dbReference>
<keyword evidence="6 9" id="KW-0648">Protein biosynthesis</keyword>
<comment type="catalytic activity">
    <reaction evidence="8 9">
        <text>tRNA(Leu) + L-leucine + ATP = L-leucyl-tRNA(Leu) + AMP + diphosphate</text>
        <dbReference type="Rhea" id="RHEA:11688"/>
        <dbReference type="Rhea" id="RHEA-COMP:9613"/>
        <dbReference type="Rhea" id="RHEA-COMP:9622"/>
        <dbReference type="ChEBI" id="CHEBI:30616"/>
        <dbReference type="ChEBI" id="CHEBI:33019"/>
        <dbReference type="ChEBI" id="CHEBI:57427"/>
        <dbReference type="ChEBI" id="CHEBI:78442"/>
        <dbReference type="ChEBI" id="CHEBI:78494"/>
        <dbReference type="ChEBI" id="CHEBI:456215"/>
        <dbReference type="EC" id="6.1.1.4"/>
    </reaction>
</comment>
<dbReference type="Proteomes" id="UP001360424">
    <property type="component" value="Chromosome"/>
</dbReference>
<dbReference type="InterPro" id="IPR002300">
    <property type="entry name" value="aa-tRNA-synth_Ia"/>
</dbReference>
<keyword evidence="16" id="KW-1185">Reference proteome</keyword>
<evidence type="ECO:0000259" key="12">
    <source>
        <dbReference type="Pfam" id="PF08264"/>
    </source>
</evidence>
<evidence type="ECO:0000256" key="8">
    <source>
        <dbReference type="ARBA" id="ARBA00047469"/>
    </source>
</evidence>
<evidence type="ECO:0000256" key="9">
    <source>
        <dbReference type="HAMAP-Rule" id="MF_00049"/>
    </source>
</evidence>
<dbReference type="Pfam" id="PF08264">
    <property type="entry name" value="Anticodon_1"/>
    <property type="match status" value="1"/>
</dbReference>
<proteinExistence type="inferred from homology"/>
<dbReference type="SUPFAM" id="SSF52374">
    <property type="entry name" value="Nucleotidylyl transferase"/>
    <property type="match status" value="1"/>
</dbReference>
<keyword evidence="3 9" id="KW-0436">Ligase</keyword>
<dbReference type="SUPFAM" id="SSF50677">
    <property type="entry name" value="ValRS/IleRS/LeuRS editing domain"/>
    <property type="match status" value="1"/>
</dbReference>
<dbReference type="PRINTS" id="PR00985">
    <property type="entry name" value="TRNASYNTHLEU"/>
</dbReference>
<dbReference type="InterPro" id="IPR013155">
    <property type="entry name" value="M/V/L/I-tRNA-synth_anticd-bd"/>
</dbReference>
<evidence type="ECO:0000256" key="6">
    <source>
        <dbReference type="ARBA" id="ARBA00022917"/>
    </source>
</evidence>
<evidence type="ECO:0000256" key="7">
    <source>
        <dbReference type="ARBA" id="ARBA00023146"/>
    </source>
</evidence>
<keyword evidence="2 9" id="KW-0963">Cytoplasm</keyword>
<keyword evidence="7 9" id="KW-0030">Aminoacyl-tRNA synthetase</keyword>
<evidence type="ECO:0000256" key="5">
    <source>
        <dbReference type="ARBA" id="ARBA00022840"/>
    </source>
</evidence>
<comment type="subcellular location">
    <subcellularLocation>
        <location evidence="9">Cytoplasm</location>
    </subcellularLocation>
</comment>
<feature type="domain" description="Aminoacyl-tRNA synthetase class Ia" evidence="11">
    <location>
        <begin position="417"/>
        <end position="616"/>
    </location>
</feature>
<evidence type="ECO:0000313" key="16">
    <source>
        <dbReference type="Proteomes" id="UP001360424"/>
    </source>
</evidence>
<evidence type="ECO:0000256" key="2">
    <source>
        <dbReference type="ARBA" id="ARBA00022490"/>
    </source>
</evidence>
<dbReference type="SUPFAM" id="SSF47323">
    <property type="entry name" value="Anticodon-binding domain of a subclass of class I aminoacyl-tRNA synthetases"/>
    <property type="match status" value="1"/>
</dbReference>
<dbReference type="Gene3D" id="1.10.730.10">
    <property type="entry name" value="Isoleucyl-tRNA Synthetase, Domain 1"/>
    <property type="match status" value="2"/>
</dbReference>
<keyword evidence="4 9" id="KW-0547">Nucleotide-binding</keyword>
<dbReference type="Pfam" id="PF09334">
    <property type="entry name" value="tRNA-synt_1g"/>
    <property type="match status" value="1"/>
</dbReference>
<dbReference type="RefSeq" id="WP_338521767.1">
    <property type="nucleotide sequence ID" value="NZ_CP135136.1"/>
</dbReference>
<feature type="domain" description="Methionyl/Leucyl tRNA synthetase" evidence="13">
    <location>
        <begin position="39"/>
        <end position="171"/>
    </location>
</feature>
<evidence type="ECO:0000259" key="13">
    <source>
        <dbReference type="Pfam" id="PF09334"/>
    </source>
</evidence>
<organism evidence="15 16">
    <name type="scientific">Candidatus Legionella polyplacis</name>
    <dbReference type="NCBI Taxonomy" id="2005262"/>
    <lineage>
        <taxon>Bacteria</taxon>
        <taxon>Pseudomonadati</taxon>
        <taxon>Pseudomonadota</taxon>
        <taxon>Gammaproteobacteria</taxon>
        <taxon>Legionellales</taxon>
        <taxon>Legionellaceae</taxon>
        <taxon>Legionella</taxon>
    </lineage>
</organism>
<evidence type="ECO:0000256" key="10">
    <source>
        <dbReference type="RuleBase" id="RU363035"/>
    </source>
</evidence>
<dbReference type="EMBL" id="CP135136">
    <property type="protein sequence ID" value="WWR12127.1"/>
    <property type="molecule type" value="Genomic_DNA"/>
</dbReference>
<gene>
    <name evidence="9 15" type="primary">leuS</name>
    <name evidence="15" type="ORF">RQL38_00595</name>
</gene>
<reference evidence="15" key="1">
    <citation type="submission" date="2023-09" db="EMBL/GenBank/DDBJ databases">
        <title>Genomes of two closely related lineages of the louse Polyplax serrata with different host specificities.</title>
        <authorList>
            <person name="Martinu J."/>
            <person name="Tarabai H."/>
            <person name="Stefka J."/>
            <person name="Hypsa V."/>
        </authorList>
    </citation>
    <scope>NUCLEOTIDE SEQUENCE [LARGE SCALE GENOMIC DNA]</scope>
    <source>
        <strain evidence="15">HR10_N</strain>
    </source>
</reference>
<dbReference type="NCBIfam" id="TIGR00396">
    <property type="entry name" value="leuS_bact"/>
    <property type="match status" value="1"/>
</dbReference>
<dbReference type="InterPro" id="IPR009008">
    <property type="entry name" value="Val/Leu/Ile-tRNA-synth_edit"/>
</dbReference>
<evidence type="ECO:0000313" key="15">
    <source>
        <dbReference type="EMBL" id="WWR12127.1"/>
    </source>
</evidence>
<comment type="similarity">
    <text evidence="1 9 10">Belongs to the class-I aminoacyl-tRNA synthetase family.</text>
</comment>
<dbReference type="Gene3D" id="3.10.20.590">
    <property type="match status" value="1"/>
</dbReference>
<name>A0ABZ2H0N6_9GAMM</name>
<dbReference type="Gene3D" id="3.40.50.620">
    <property type="entry name" value="HUPs"/>
    <property type="match status" value="2"/>
</dbReference>
<dbReference type="InterPro" id="IPR002302">
    <property type="entry name" value="Leu-tRNA-ligase"/>
</dbReference>
<dbReference type="Pfam" id="PF00133">
    <property type="entry name" value="tRNA-synt_1"/>
    <property type="match status" value="1"/>
</dbReference>
<dbReference type="GO" id="GO:0004823">
    <property type="term" value="F:leucine-tRNA ligase activity"/>
    <property type="evidence" value="ECO:0007669"/>
    <property type="project" value="UniProtKB-EC"/>
</dbReference>
<dbReference type="Pfam" id="PF13603">
    <property type="entry name" value="tRNA-synt_1_2"/>
    <property type="match status" value="1"/>
</dbReference>
<dbReference type="HAMAP" id="MF_00049_B">
    <property type="entry name" value="Leu_tRNA_synth_B"/>
    <property type="match status" value="1"/>
</dbReference>
<dbReference type="InterPro" id="IPR009080">
    <property type="entry name" value="tRNAsynth_Ia_anticodon-bd"/>
</dbReference>
<dbReference type="PANTHER" id="PTHR43740:SF2">
    <property type="entry name" value="LEUCINE--TRNA LIGASE, MITOCHONDRIAL"/>
    <property type="match status" value="1"/>
</dbReference>
<feature type="binding site" evidence="9">
    <location>
        <position position="579"/>
    </location>
    <ligand>
        <name>ATP</name>
        <dbReference type="ChEBI" id="CHEBI:30616"/>
    </ligand>
</feature>
<protein>
    <recommendedName>
        <fullName evidence="9">Leucine--tRNA ligase</fullName>
        <ecNumber evidence="9">6.1.1.4</ecNumber>
    </recommendedName>
    <alternativeName>
        <fullName evidence="9">Leucyl-tRNA synthetase</fullName>
        <shortName evidence="9">LeuRS</shortName>
    </alternativeName>
</protein>
<feature type="domain" description="Leucyl-tRNA synthetase editing" evidence="14">
    <location>
        <begin position="222"/>
        <end position="402"/>
    </location>
</feature>
<dbReference type="InterPro" id="IPR001412">
    <property type="entry name" value="aa-tRNA-synth_I_CS"/>
</dbReference>
<dbReference type="InterPro" id="IPR025709">
    <property type="entry name" value="Leu_tRNA-synth_edit"/>
</dbReference>
<evidence type="ECO:0000256" key="1">
    <source>
        <dbReference type="ARBA" id="ARBA00005594"/>
    </source>
</evidence>
<evidence type="ECO:0000259" key="11">
    <source>
        <dbReference type="Pfam" id="PF00133"/>
    </source>
</evidence>
<evidence type="ECO:0000256" key="4">
    <source>
        <dbReference type="ARBA" id="ARBA00022741"/>
    </source>
</evidence>
<dbReference type="CDD" id="cd00812">
    <property type="entry name" value="LeuRS_core"/>
    <property type="match status" value="1"/>
</dbReference>
<dbReference type="InterPro" id="IPR015413">
    <property type="entry name" value="Methionyl/Leucyl_tRNA_Synth"/>
</dbReference>
<feature type="domain" description="Methionyl/Valyl/Leucyl/Isoleucyl-tRNA synthetase anticodon-binding" evidence="12">
    <location>
        <begin position="666"/>
        <end position="789"/>
    </location>
</feature>
<evidence type="ECO:0000259" key="14">
    <source>
        <dbReference type="Pfam" id="PF13603"/>
    </source>
</evidence>
<dbReference type="PROSITE" id="PS00178">
    <property type="entry name" value="AA_TRNA_LIGASE_I"/>
    <property type="match status" value="1"/>
</dbReference>
<accession>A0ABZ2H0N6</accession>